<dbReference type="EMBL" id="QLLG01000009">
    <property type="protein sequence ID" value="RMX69941.1"/>
    <property type="molecule type" value="Genomic_DNA"/>
</dbReference>
<accession>A0A3M6VUW7</accession>
<evidence type="ECO:0000313" key="2">
    <source>
        <dbReference type="EMBL" id="RMX69941.1"/>
    </source>
</evidence>
<evidence type="ECO:0000313" key="4">
    <source>
        <dbReference type="Proteomes" id="UP000282087"/>
    </source>
</evidence>
<dbReference type="InterPro" id="IPR052942">
    <property type="entry name" value="LPS_cholinephosphotransferase"/>
</dbReference>
<sequence length="336" mass="38808">MTVLLPSFIADGNWFLLALLLPVTALVVLLHPRWRVYFGDISRRSRKRWYLLLGLLIFSSILAVLGVLLEIYHSRGCPNSAIFHYEIENLARFVYELCGRQNVPYWVAFGNLLFVMRGQRRIPVGDTDSDIGILKTDFISQFGSFTNFSKIVKKEAYLELQRPVFVIYHTERELIQLYLDKETKGSHADIWLYRQEVDEKTGIKWLVNDDRTIRSKWLLYDQILPLYEKPAFFLNVPVTIPRNPSYLANAEYGRNYMTPITMRMECIENIVNGYTFYKTSIVTKLRYATIFIALVAGVTVLAANCISPLKRALRTKTGAKADALEATERGSDKYYV</sequence>
<comment type="caution">
    <text evidence="2">The sequence shown here is derived from an EMBL/GenBank/DDBJ whole genome shotgun (WGS) entry which is preliminary data.</text>
</comment>
<keyword evidence="1" id="KW-1133">Transmembrane helix</keyword>
<reference evidence="4 5" key="1">
    <citation type="submission" date="2018-06" db="EMBL/GenBank/DDBJ databases">
        <title>Comparative genomics of downy mildews reveals potential adaptations to biotrophy.</title>
        <authorList>
            <person name="Fletcher K."/>
            <person name="Klosterman S.J."/>
            <person name="Derevnina L."/>
            <person name="Martin F."/>
            <person name="Koike S."/>
            <person name="Reyes Chin-Wo S."/>
            <person name="Mou B."/>
            <person name="Michelmore R."/>
        </authorList>
    </citation>
    <scope>NUCLEOTIDE SEQUENCE [LARGE SCALE GENOMIC DNA]</scope>
    <source>
        <strain evidence="3 5">R13</strain>
        <strain evidence="2 4">R14</strain>
    </source>
</reference>
<name>A0A3M6VUW7_9STRA</name>
<dbReference type="AlphaFoldDB" id="A0A3M6VUW7"/>
<dbReference type="EMBL" id="QKXF01000101">
    <property type="protein sequence ID" value="RQM17175.1"/>
    <property type="molecule type" value="Genomic_DNA"/>
</dbReference>
<feature type="transmembrane region" description="Helical" evidence="1">
    <location>
        <begin position="12"/>
        <end position="30"/>
    </location>
</feature>
<evidence type="ECO:0000313" key="5">
    <source>
        <dbReference type="Proteomes" id="UP000286097"/>
    </source>
</evidence>
<dbReference type="OrthoDB" id="104005at2759"/>
<dbReference type="VEuPathDB" id="FungiDB:DD237_002549"/>
<feature type="transmembrane region" description="Helical" evidence="1">
    <location>
        <begin position="50"/>
        <end position="72"/>
    </location>
</feature>
<feature type="transmembrane region" description="Helical" evidence="1">
    <location>
        <begin position="285"/>
        <end position="306"/>
    </location>
</feature>
<keyword evidence="1" id="KW-0812">Transmembrane</keyword>
<dbReference type="PANTHER" id="PTHR43404:SF1">
    <property type="entry name" value="MNN4P"/>
    <property type="match status" value="1"/>
</dbReference>
<dbReference type="Proteomes" id="UP000286097">
    <property type="component" value="Unassembled WGS sequence"/>
</dbReference>
<dbReference type="Proteomes" id="UP000282087">
    <property type="component" value="Unassembled WGS sequence"/>
</dbReference>
<evidence type="ECO:0000313" key="3">
    <source>
        <dbReference type="EMBL" id="RQM17175.1"/>
    </source>
</evidence>
<proteinExistence type="predicted"/>
<protein>
    <submittedName>
        <fullName evidence="2">Uncharacterized protein</fullName>
    </submittedName>
</protein>
<dbReference type="PANTHER" id="PTHR43404">
    <property type="entry name" value="LIPOPOLYSACCHARIDE CHOLINEPHOSPHOTRANSFERASE LICD"/>
    <property type="match status" value="1"/>
</dbReference>
<keyword evidence="1" id="KW-0472">Membrane</keyword>
<evidence type="ECO:0000256" key="1">
    <source>
        <dbReference type="SAM" id="Phobius"/>
    </source>
</evidence>
<organism evidence="2 4">
    <name type="scientific">Peronospora effusa</name>
    <dbReference type="NCBI Taxonomy" id="542832"/>
    <lineage>
        <taxon>Eukaryota</taxon>
        <taxon>Sar</taxon>
        <taxon>Stramenopiles</taxon>
        <taxon>Oomycota</taxon>
        <taxon>Peronosporomycetes</taxon>
        <taxon>Peronosporales</taxon>
        <taxon>Peronosporaceae</taxon>
        <taxon>Peronospora</taxon>
    </lineage>
</organism>
<keyword evidence="4" id="KW-1185">Reference proteome</keyword>
<gene>
    <name evidence="3" type="ORF">DD237_002549</name>
    <name evidence="2" type="ORF">DD238_001896</name>
</gene>